<proteinExistence type="predicted"/>
<dbReference type="AlphaFoldDB" id="A0A7J6LDG5"/>
<dbReference type="Proteomes" id="UP000572268">
    <property type="component" value="Unassembled WGS sequence"/>
</dbReference>
<protein>
    <submittedName>
        <fullName evidence="3">Uncharacterized protein</fullName>
    </submittedName>
</protein>
<evidence type="ECO:0000313" key="4">
    <source>
        <dbReference type="Proteomes" id="UP000570595"/>
    </source>
</evidence>
<dbReference type="Proteomes" id="UP000570595">
    <property type="component" value="Unassembled WGS sequence"/>
</dbReference>
<comment type="caution">
    <text evidence="3">The sequence shown here is derived from an EMBL/GenBank/DDBJ whole genome shotgun (WGS) entry which is preliminary data.</text>
</comment>
<accession>A0A7J6LDG5</accession>
<dbReference type="EMBL" id="JABANN010000531">
    <property type="protein sequence ID" value="KAF4657284.1"/>
    <property type="molecule type" value="Genomic_DNA"/>
</dbReference>
<name>A0A7J6LDG5_PEROL</name>
<evidence type="ECO:0000313" key="3">
    <source>
        <dbReference type="EMBL" id="KAF4657284.1"/>
    </source>
</evidence>
<reference evidence="4 5" key="1">
    <citation type="submission" date="2020-04" db="EMBL/GenBank/DDBJ databases">
        <title>Perkinsus olseni comparative genomics.</title>
        <authorList>
            <person name="Bogema D.R."/>
        </authorList>
    </citation>
    <scope>NUCLEOTIDE SEQUENCE [LARGE SCALE GENOMIC DNA]</scope>
    <source>
        <strain evidence="2">ATCC PRA-179</strain>
        <strain evidence="3">ATCC PRA-31</strain>
    </source>
</reference>
<evidence type="ECO:0000256" key="1">
    <source>
        <dbReference type="SAM" id="SignalP"/>
    </source>
</evidence>
<keyword evidence="1" id="KW-0732">Signal</keyword>
<sequence>MTITLLSPVSALVIAVRASDTTDNAFDFTVDVGSVSVRMTQASYPDVSITLTCDSKSLGGSSTIFSTSKTTYSTRIPVPMKDFFPDGKHAVDPFTIPSFRKEVNKLCGEGSIPDNY</sequence>
<evidence type="ECO:0000313" key="5">
    <source>
        <dbReference type="Proteomes" id="UP000572268"/>
    </source>
</evidence>
<evidence type="ECO:0000313" key="2">
    <source>
        <dbReference type="EMBL" id="KAF4655235.1"/>
    </source>
</evidence>
<feature type="chain" id="PRO_5036205334" evidence="1">
    <location>
        <begin position="19"/>
        <end position="116"/>
    </location>
</feature>
<dbReference type="EMBL" id="JABAHT010000478">
    <property type="protein sequence ID" value="KAF4655235.1"/>
    <property type="molecule type" value="Genomic_DNA"/>
</dbReference>
<gene>
    <name evidence="3" type="ORF">FOL46_007487</name>
    <name evidence="2" type="ORF">FOZ61_007682</name>
</gene>
<organism evidence="3 5">
    <name type="scientific">Perkinsus olseni</name>
    <name type="common">Perkinsus atlanticus</name>
    <dbReference type="NCBI Taxonomy" id="32597"/>
    <lineage>
        <taxon>Eukaryota</taxon>
        <taxon>Sar</taxon>
        <taxon>Alveolata</taxon>
        <taxon>Perkinsozoa</taxon>
        <taxon>Perkinsea</taxon>
        <taxon>Perkinsida</taxon>
        <taxon>Perkinsidae</taxon>
        <taxon>Perkinsus</taxon>
    </lineage>
</organism>
<dbReference type="OrthoDB" id="10499062at2759"/>
<feature type="signal peptide" evidence="1">
    <location>
        <begin position="1"/>
        <end position="18"/>
    </location>
</feature>